<dbReference type="OrthoDB" id="9812993at2"/>
<keyword evidence="1 2" id="KW-0238">DNA-binding</keyword>
<dbReference type="Pfam" id="PF00440">
    <property type="entry name" value="TetR_N"/>
    <property type="match status" value="1"/>
</dbReference>
<accession>A0A4Q9DW07</accession>
<evidence type="ECO:0000256" key="2">
    <source>
        <dbReference type="PROSITE-ProRule" id="PRU00335"/>
    </source>
</evidence>
<dbReference type="Proteomes" id="UP000293142">
    <property type="component" value="Unassembled WGS sequence"/>
</dbReference>
<feature type="domain" description="HTH tetR-type" evidence="3">
    <location>
        <begin position="2"/>
        <end position="62"/>
    </location>
</feature>
<dbReference type="GO" id="GO:0003677">
    <property type="term" value="F:DNA binding"/>
    <property type="evidence" value="ECO:0007669"/>
    <property type="project" value="UniProtKB-UniRule"/>
</dbReference>
<name>A0A4Q9DW07_9BACL</name>
<reference evidence="4 5" key="1">
    <citation type="submission" date="2019-02" db="EMBL/GenBank/DDBJ databases">
        <title>Paenibacillus sp. nov., isolated from surface-sterilized tissue of Thalictrum simplex L.</title>
        <authorList>
            <person name="Tuo L."/>
        </authorList>
    </citation>
    <scope>NUCLEOTIDE SEQUENCE [LARGE SCALE GENOMIC DNA]</scope>
    <source>
        <strain evidence="4 5">N2SHLJ1</strain>
    </source>
</reference>
<evidence type="ECO:0000256" key="1">
    <source>
        <dbReference type="ARBA" id="ARBA00023125"/>
    </source>
</evidence>
<dbReference type="InterPro" id="IPR050624">
    <property type="entry name" value="HTH-type_Tx_Regulator"/>
</dbReference>
<dbReference type="AlphaFoldDB" id="A0A4Q9DW07"/>
<dbReference type="EMBL" id="SIRE01000003">
    <property type="protein sequence ID" value="TBL81244.1"/>
    <property type="molecule type" value="Genomic_DNA"/>
</dbReference>
<keyword evidence="5" id="KW-1185">Reference proteome</keyword>
<evidence type="ECO:0000313" key="4">
    <source>
        <dbReference type="EMBL" id="TBL81244.1"/>
    </source>
</evidence>
<dbReference type="PROSITE" id="PS50977">
    <property type="entry name" value="HTH_TETR_2"/>
    <property type="match status" value="1"/>
</dbReference>
<evidence type="ECO:0000313" key="5">
    <source>
        <dbReference type="Proteomes" id="UP000293142"/>
    </source>
</evidence>
<dbReference type="InterPro" id="IPR001647">
    <property type="entry name" value="HTH_TetR"/>
</dbReference>
<sequence>MNEKKMQIIRAAMKLFSERDYYTASVQDIVSLAGVSKGAFYQHFQSKDELLFSIYNYFFEKFRVHLEDLQNRLALPPRELIMAAFQTQCRMIQEDQDFVKMMLKGTAFVDNPSLRELFVSESLRNLRWYQERIIQLYGPDIKPFALDCSIMLNGLQKEYIFTMIACGCTFDYMKLSEYLLERLNDLAGGLLNSRFEPQVSSGILDRLCIPTSLEKNRQKVRQLRDWMEGHLTDPGTMIQSVDAILLEMSKEKPNEIIIRGMYTFLMTLAKENRQCKQYLEQTFDFIQEKK</sequence>
<dbReference type="PRINTS" id="PR00455">
    <property type="entry name" value="HTHTETR"/>
</dbReference>
<comment type="caution">
    <text evidence="4">The sequence shown here is derived from an EMBL/GenBank/DDBJ whole genome shotgun (WGS) entry which is preliminary data.</text>
</comment>
<dbReference type="PANTHER" id="PTHR43479">
    <property type="entry name" value="ACREF/ENVCD OPERON REPRESSOR-RELATED"/>
    <property type="match status" value="1"/>
</dbReference>
<dbReference type="Gene3D" id="1.10.357.10">
    <property type="entry name" value="Tetracycline Repressor, domain 2"/>
    <property type="match status" value="1"/>
</dbReference>
<dbReference type="SUPFAM" id="SSF46689">
    <property type="entry name" value="Homeodomain-like"/>
    <property type="match status" value="1"/>
</dbReference>
<dbReference type="InterPro" id="IPR009057">
    <property type="entry name" value="Homeodomain-like_sf"/>
</dbReference>
<evidence type="ECO:0000259" key="3">
    <source>
        <dbReference type="PROSITE" id="PS50977"/>
    </source>
</evidence>
<feature type="DNA-binding region" description="H-T-H motif" evidence="2">
    <location>
        <begin position="25"/>
        <end position="44"/>
    </location>
</feature>
<organism evidence="4 5">
    <name type="scientific">Paenibacillus thalictri</name>
    <dbReference type="NCBI Taxonomy" id="2527873"/>
    <lineage>
        <taxon>Bacteria</taxon>
        <taxon>Bacillati</taxon>
        <taxon>Bacillota</taxon>
        <taxon>Bacilli</taxon>
        <taxon>Bacillales</taxon>
        <taxon>Paenibacillaceae</taxon>
        <taxon>Paenibacillus</taxon>
    </lineage>
</organism>
<dbReference type="RefSeq" id="WP_131011956.1">
    <property type="nucleotide sequence ID" value="NZ_SIRE01000003.1"/>
</dbReference>
<gene>
    <name evidence="4" type="ORF">EYB31_03915</name>
</gene>
<dbReference type="PANTHER" id="PTHR43479:SF22">
    <property type="entry name" value="TRANSCRIPTIONAL REGULATOR, TETR FAMILY"/>
    <property type="match status" value="1"/>
</dbReference>
<proteinExistence type="predicted"/>
<protein>
    <submittedName>
        <fullName evidence="4">TetR/AcrR family transcriptional regulator</fullName>
    </submittedName>
</protein>